<keyword evidence="1" id="KW-0812">Transmembrane</keyword>
<evidence type="ECO:0000256" key="1">
    <source>
        <dbReference type="SAM" id="Phobius"/>
    </source>
</evidence>
<organism evidence="2">
    <name type="scientific">marine sediment metagenome</name>
    <dbReference type="NCBI Taxonomy" id="412755"/>
    <lineage>
        <taxon>unclassified sequences</taxon>
        <taxon>metagenomes</taxon>
        <taxon>ecological metagenomes</taxon>
    </lineage>
</organism>
<keyword evidence="1" id="KW-0472">Membrane</keyword>
<reference evidence="2" key="1">
    <citation type="journal article" date="2015" name="Nature">
        <title>Complex archaea that bridge the gap between prokaryotes and eukaryotes.</title>
        <authorList>
            <person name="Spang A."/>
            <person name="Saw J.H."/>
            <person name="Jorgensen S.L."/>
            <person name="Zaremba-Niedzwiedzka K."/>
            <person name="Martijn J."/>
            <person name="Lind A.E."/>
            <person name="van Eijk R."/>
            <person name="Schleper C."/>
            <person name="Guy L."/>
            <person name="Ettema T.J."/>
        </authorList>
    </citation>
    <scope>NUCLEOTIDE SEQUENCE</scope>
</reference>
<name>A0A0F9K270_9ZZZZ</name>
<feature type="transmembrane region" description="Helical" evidence="1">
    <location>
        <begin position="12"/>
        <end position="35"/>
    </location>
</feature>
<keyword evidence="1" id="KW-1133">Transmembrane helix</keyword>
<proteinExistence type="predicted"/>
<dbReference type="EMBL" id="LAZR01008852">
    <property type="protein sequence ID" value="KKM76179.1"/>
    <property type="molecule type" value="Genomic_DNA"/>
</dbReference>
<feature type="non-terminal residue" evidence="2">
    <location>
        <position position="53"/>
    </location>
</feature>
<comment type="caution">
    <text evidence="2">The sequence shown here is derived from an EMBL/GenBank/DDBJ whole genome shotgun (WGS) entry which is preliminary data.</text>
</comment>
<protein>
    <submittedName>
        <fullName evidence="2">Uncharacterized protein</fullName>
    </submittedName>
</protein>
<dbReference type="AlphaFoldDB" id="A0A0F9K270"/>
<sequence>MPIGLASPFYLLVIFWIIRVVVMVFFCSFLGWLGIRILDALTPKIHQREKIGE</sequence>
<gene>
    <name evidence="2" type="ORF">LCGC14_1382700</name>
</gene>
<accession>A0A0F9K270</accession>
<evidence type="ECO:0000313" key="2">
    <source>
        <dbReference type="EMBL" id="KKM76179.1"/>
    </source>
</evidence>